<feature type="transmembrane region" description="Helical" evidence="16">
    <location>
        <begin position="1272"/>
        <end position="1295"/>
    </location>
</feature>
<comment type="caution">
    <text evidence="14">Lacks conserved residue(s) required for the propagation of feature annotation.</text>
</comment>
<dbReference type="SMART" id="SM00473">
    <property type="entry name" value="PAN_AP"/>
    <property type="match status" value="2"/>
</dbReference>
<evidence type="ECO:0000259" key="19">
    <source>
        <dbReference type="PROSITE" id="PS50026"/>
    </source>
</evidence>
<dbReference type="PROSITE" id="PS50026">
    <property type="entry name" value="EGF_3"/>
    <property type="match status" value="1"/>
</dbReference>
<feature type="transmembrane region" description="Helical" evidence="16">
    <location>
        <begin position="829"/>
        <end position="848"/>
    </location>
</feature>
<keyword evidence="5" id="KW-0808">Transferase</keyword>
<dbReference type="PROSITE" id="PS00108">
    <property type="entry name" value="PROTEIN_KINASE_ST"/>
    <property type="match status" value="2"/>
</dbReference>
<keyword evidence="6 17" id="KW-0732">Signal</keyword>
<evidence type="ECO:0000256" key="6">
    <source>
        <dbReference type="ARBA" id="ARBA00022729"/>
    </source>
</evidence>
<keyword evidence="3" id="KW-1003">Cell membrane</keyword>
<accession>A0A3Q7XBV1</accession>
<evidence type="ECO:0000256" key="10">
    <source>
        <dbReference type="ARBA" id="ARBA00023157"/>
    </source>
</evidence>
<feature type="chain" id="PRO_5018564002" description="non-specific serine/threonine protein kinase" evidence="17">
    <location>
        <begin position="21"/>
        <end position="1653"/>
    </location>
</feature>
<feature type="transmembrane region" description="Helical" evidence="16">
    <location>
        <begin position="432"/>
        <end position="452"/>
    </location>
</feature>
<feature type="binding site" evidence="15">
    <location>
        <position position="1363"/>
    </location>
    <ligand>
        <name>ATP</name>
        <dbReference type="ChEBI" id="CHEBI:30616"/>
    </ligand>
</feature>
<dbReference type="Pfam" id="PF07714">
    <property type="entry name" value="PK_Tyr_Ser-Thr"/>
    <property type="match status" value="2"/>
</dbReference>
<dbReference type="InterPro" id="IPR000742">
    <property type="entry name" value="EGF"/>
</dbReference>
<dbReference type="InterPro" id="IPR017441">
    <property type="entry name" value="Protein_kinase_ATP_BS"/>
</dbReference>
<feature type="domain" description="Protein kinase" evidence="18">
    <location>
        <begin position="1335"/>
        <end position="1613"/>
    </location>
</feature>
<dbReference type="FunFam" id="2.90.10.10:FF:000001">
    <property type="entry name" value="G-type lectin S-receptor-like serine/threonine-protein kinase"/>
    <property type="match status" value="2"/>
</dbReference>
<dbReference type="InterPro" id="IPR003609">
    <property type="entry name" value="Pan_app"/>
</dbReference>
<keyword evidence="10" id="KW-1015">Disulfide bond</keyword>
<feature type="signal peptide" evidence="17">
    <location>
        <begin position="1"/>
        <end position="20"/>
    </location>
</feature>
<dbReference type="Pfam" id="PF08276">
    <property type="entry name" value="PAN_2"/>
    <property type="match status" value="2"/>
</dbReference>
<dbReference type="RefSeq" id="XP_027191054.1">
    <property type="nucleotide sequence ID" value="XM_027335253.1"/>
</dbReference>
<keyword evidence="8" id="KW-0418">Kinase</keyword>
<dbReference type="CDD" id="cd01098">
    <property type="entry name" value="PAN_AP_plant"/>
    <property type="match status" value="2"/>
</dbReference>
<dbReference type="Gene3D" id="3.30.200.20">
    <property type="entry name" value="Phosphorylase Kinase, domain 1"/>
    <property type="match status" value="2"/>
</dbReference>
<dbReference type="Pfam" id="PF01453">
    <property type="entry name" value="B_lectin"/>
    <property type="match status" value="2"/>
</dbReference>
<keyword evidence="11" id="KW-0325">Glycoprotein</keyword>
<comment type="subcellular location">
    <subcellularLocation>
        <location evidence="1">Cell membrane</location>
        <topology evidence="1">Single-pass type I membrane protein</topology>
    </subcellularLocation>
</comment>
<evidence type="ECO:0000256" key="7">
    <source>
        <dbReference type="ARBA" id="ARBA00022741"/>
    </source>
</evidence>
<evidence type="ECO:0000256" key="3">
    <source>
        <dbReference type="ARBA" id="ARBA00022475"/>
    </source>
</evidence>
<dbReference type="FunFam" id="1.10.510.10:FF:000060">
    <property type="entry name" value="G-type lectin S-receptor-like serine/threonine-protein kinase"/>
    <property type="match status" value="2"/>
</dbReference>
<keyword evidence="16" id="KW-1133">Transmembrane helix</keyword>
<name>A0A3Q7XBV1_CICAR</name>
<proteinExistence type="predicted"/>
<evidence type="ECO:0000256" key="5">
    <source>
        <dbReference type="ARBA" id="ARBA00022679"/>
    </source>
</evidence>
<feature type="domain" description="Bulb-type lectin" evidence="20">
    <location>
        <begin position="849"/>
        <end position="969"/>
    </location>
</feature>
<dbReference type="PROSITE" id="PS50011">
    <property type="entry name" value="PROTEIN_KINASE_DOM"/>
    <property type="match status" value="2"/>
</dbReference>
<keyword evidence="7 15" id="KW-0547">Nucleotide-binding</keyword>
<dbReference type="InterPro" id="IPR011009">
    <property type="entry name" value="Kinase-like_dom_sf"/>
</dbReference>
<dbReference type="SMART" id="SM00108">
    <property type="entry name" value="B_lectin"/>
    <property type="match status" value="2"/>
</dbReference>
<evidence type="ECO:0000259" key="21">
    <source>
        <dbReference type="PROSITE" id="PS50948"/>
    </source>
</evidence>
<dbReference type="InterPro" id="IPR000719">
    <property type="entry name" value="Prot_kinase_dom"/>
</dbReference>
<dbReference type="PaxDb" id="3827-XP_004505470.1"/>
<reference evidence="22" key="1">
    <citation type="journal article" date="2013" name="Nat. Biotechnol.">
        <title>Draft genome sequence of chickpea (Cicer arietinum) provides a resource for trait improvement.</title>
        <authorList>
            <person name="Varshney R.K."/>
            <person name="Song C."/>
            <person name="Saxena R.K."/>
            <person name="Azam S."/>
            <person name="Yu S."/>
            <person name="Sharpe A.G."/>
            <person name="Cannon S."/>
            <person name="Baek J."/>
            <person name="Rosen B.D."/>
            <person name="Tar'an B."/>
            <person name="Millan T."/>
            <person name="Zhang X."/>
            <person name="Ramsay L.D."/>
            <person name="Iwata A."/>
            <person name="Wang Y."/>
            <person name="Nelson W."/>
            <person name="Farmer A.D."/>
            <person name="Gaur P.M."/>
            <person name="Soderlund C."/>
            <person name="Penmetsa R.V."/>
            <person name="Xu C."/>
            <person name="Bharti A.K."/>
            <person name="He W."/>
            <person name="Winter P."/>
            <person name="Zhao S."/>
            <person name="Hane J.K."/>
            <person name="Carrasquilla-Garcia N."/>
            <person name="Condie J.A."/>
            <person name="Upadhyaya H.D."/>
            <person name="Luo M.C."/>
            <person name="Thudi M."/>
            <person name="Gowda C.L."/>
            <person name="Singh N.P."/>
            <person name="Lichtenzveig J."/>
            <person name="Gali K.K."/>
            <person name="Rubio J."/>
            <person name="Nadarajan N."/>
            <person name="Dolezel J."/>
            <person name="Bansal K.C."/>
            <person name="Xu X."/>
            <person name="Edwards D."/>
            <person name="Zhang G."/>
            <person name="Kahl G."/>
            <person name="Gil J."/>
            <person name="Singh K.B."/>
            <person name="Datta S.K."/>
            <person name="Jackson S.A."/>
            <person name="Wang J."/>
            <person name="Cook D.R."/>
        </authorList>
    </citation>
    <scope>NUCLEOTIDE SEQUENCE [LARGE SCALE GENOMIC DNA]</scope>
    <source>
        <strain evidence="22">cv. CDC Frontier</strain>
    </source>
</reference>
<evidence type="ECO:0000256" key="12">
    <source>
        <dbReference type="ARBA" id="ARBA00047899"/>
    </source>
</evidence>
<evidence type="ECO:0000256" key="2">
    <source>
        <dbReference type="ARBA" id="ARBA00012513"/>
    </source>
</evidence>
<keyword evidence="14" id="KW-0245">EGF-like domain</keyword>
<dbReference type="Gene3D" id="2.90.10.10">
    <property type="entry name" value="Bulb-type lectin domain"/>
    <property type="match status" value="2"/>
</dbReference>
<dbReference type="InterPro" id="IPR036426">
    <property type="entry name" value="Bulb-type_lectin_dom_sf"/>
</dbReference>
<dbReference type="CDD" id="cd14066">
    <property type="entry name" value="STKc_IRAK"/>
    <property type="match status" value="2"/>
</dbReference>
<evidence type="ECO:0000256" key="13">
    <source>
        <dbReference type="ARBA" id="ARBA00048679"/>
    </source>
</evidence>
<dbReference type="GO" id="GO:0005886">
    <property type="term" value="C:plasma membrane"/>
    <property type="evidence" value="ECO:0007669"/>
    <property type="project" value="UniProtKB-SubCell"/>
</dbReference>
<keyword evidence="16" id="KW-0472">Membrane</keyword>
<evidence type="ECO:0000313" key="23">
    <source>
        <dbReference type="RefSeq" id="XP_027191054.1"/>
    </source>
</evidence>
<dbReference type="InterPro" id="IPR008271">
    <property type="entry name" value="Ser/Thr_kinase_AS"/>
</dbReference>
<dbReference type="Gene3D" id="1.10.510.10">
    <property type="entry name" value="Transferase(Phosphotransferase) domain 1"/>
    <property type="match status" value="2"/>
</dbReference>
<dbReference type="SUPFAM" id="SSF51110">
    <property type="entry name" value="alpha-D-mannose-specific plant lectins"/>
    <property type="match status" value="2"/>
</dbReference>
<keyword evidence="22" id="KW-1185">Reference proteome</keyword>
<dbReference type="PROSITE" id="PS50927">
    <property type="entry name" value="BULB_LECTIN"/>
    <property type="match status" value="2"/>
</dbReference>
<sequence>MSFITYILLVFFLIVSNSIAGDDTSCITQSQSISDGKTIVSPKGLFELGFFSIKNPNKRYLGIRFKNISSQNVVWVANGGQPINDSSAILKLNSSGSLVLSAHNNIVWFTNSSTKAQKPVAQLLDTGNLVIRDKVGETYLWQSFDYPSNTLLSGMKLGWDLKRNLSRRLIAWQSDDDPTPGNFSWGVVLNPYPDIYMMKGRDKYHRLGPWNGLRFSGMPEMKPNPVFNYNFVSNKEEVYYTWSYNDSSLISKVVLNQTSNGRPRYAWSKEDELWMLHSRMPGDYCDYYGLCGVNGYCSSTNSPVCECLKGFKPKFPEKWKSMDWREGCERNHSLNCINDGFVSVANLKVPDTTNTSVDESIGLEQCRDKCLKNCSCMAYTNTNISGAGSGCVMWLGDLMDIKLFPVGGQVLYIRMPASELDEDGHKKNWRKIVVISVSAALGMLLLAIYFFYRFWRTITGKSKTEDNYERHVDDLDLPLLNLSTVITATDNFLEKNKIGEGGFGPVYRGKLGSGLEIAVKRLSQSSRQGVKEFINEVKLIANVQHRNLVKLIGCCIQRQEKMLVYEYMANGSLDYFIFERTNGQLLDWPKRFHIICGIARGLMYLHQDSRLRIVHRDLKTSNVLLDDTLNPKISDFGMARIFGGDQIEGNTNRIVGTYGYMAPEYAIDGQFSVKSDVFSFGILLLEIICGKKNRVRNRTKQTLNLVAYAWTFWKHERELQIIDSNIEDSCVVSEVSRCIHVGLLCVQQYPEDRPTMADVILMLGSEMTLDEPKEPGFITRKESIEANSSSSGKDISSNYAMSITSLSVRIILHLAKSNLQYPNIYKYHAMDILSFFIIIAYTIVPIIATSSISVSQSISDGETLVSKGGQFELGFFSPGTSEKRYLGIWYKQMPIQKVVWVANRVNPINNTLGILTLRTSGNLMLHQNETVIWNTTSDKQAQKPIAELLDSGNLVIRNEGETAGTYLWQSFDYPCDTILPGMKLGWDLRNDFERRITSWKSVDDPSPGDLSWGLVLHNYPEFYLMNGTEKYCRIGPWNGLQFSGLSDRKQNSIYDFKYVANNDFNYVSNKDEMFYSFTLKNPSAFVSAIIYQTNFSISVWEEDDSNWVLTESTPNNFCELYGACGPYASCSTTNSPACECLHGFVPKSTQQWDSSDWSDGCVRSITLSCNSPQVNKDVDDELIRYIGLKVPDTTHTLLYENVDLGLCRTMCLNNCSCTAYTNSDISGKGSGCVMWFGNLIDIRQFPTGGQDLYIRIARVIDEEASHGRNKSVIIIAATTAAAISGVLLLCIYVIYRVRRRIADKSKTEDNIERHLEDLELPLFDLQTIASATNNFSLNNKIGQGGFGSVYKGKLADGQEIAVKRLSRNSGQGITEFLTEVKLIAKLQHRNLVKLLGCCVGGQEKLLVYEYMANGSLDSFIFDQIKGKLLEWPLRFQIIFGVARGLVYLHQDSRLRIIHRDLKASNVLLDDKLNPKISDFGMARSFGGDQIEGNTNRVVGTYGYMAPEYAVDGLFSIKSDVFSFGVLLLEIICGNKNRSLCHENETLNLVGYAWTLWKEGKALELIEIKIKESCVVSEVLRCIHVSLLCVQQYPEDRPTMTSVVQMLGSEMELVEAKKPGFFRREVSDEGNLCSSNQNEISSNEELTITSLNGR</sequence>
<feature type="domain" description="Apple" evidence="21">
    <location>
        <begin position="1169"/>
        <end position="1257"/>
    </location>
</feature>
<comment type="catalytic activity">
    <reaction evidence="12">
        <text>L-threonyl-[protein] + ATP = O-phospho-L-threonyl-[protein] + ADP + H(+)</text>
        <dbReference type="Rhea" id="RHEA:46608"/>
        <dbReference type="Rhea" id="RHEA-COMP:11060"/>
        <dbReference type="Rhea" id="RHEA-COMP:11605"/>
        <dbReference type="ChEBI" id="CHEBI:15378"/>
        <dbReference type="ChEBI" id="CHEBI:30013"/>
        <dbReference type="ChEBI" id="CHEBI:30616"/>
        <dbReference type="ChEBI" id="CHEBI:61977"/>
        <dbReference type="ChEBI" id="CHEBI:456216"/>
        <dbReference type="EC" id="2.7.11.1"/>
    </reaction>
</comment>
<feature type="domain" description="Protein kinase" evidence="18">
    <location>
        <begin position="492"/>
        <end position="769"/>
    </location>
</feature>
<dbReference type="GO" id="GO:0004674">
    <property type="term" value="F:protein serine/threonine kinase activity"/>
    <property type="evidence" value="ECO:0007669"/>
    <property type="project" value="UniProtKB-KW"/>
</dbReference>
<evidence type="ECO:0000256" key="17">
    <source>
        <dbReference type="SAM" id="SignalP"/>
    </source>
</evidence>
<dbReference type="GO" id="GO:0048544">
    <property type="term" value="P:recognition of pollen"/>
    <property type="evidence" value="ECO:0007669"/>
    <property type="project" value="InterPro"/>
</dbReference>
<evidence type="ECO:0000256" key="11">
    <source>
        <dbReference type="ARBA" id="ARBA00023180"/>
    </source>
</evidence>
<dbReference type="PANTHER" id="PTHR27002">
    <property type="entry name" value="RECEPTOR-LIKE SERINE/THREONINE-PROTEIN KINASE SD1-8"/>
    <property type="match status" value="1"/>
</dbReference>
<keyword evidence="9 15" id="KW-0067">ATP-binding</keyword>
<feature type="domain" description="EGF-like" evidence="19">
    <location>
        <begin position="281"/>
        <end position="317"/>
    </location>
</feature>
<dbReference type="InterPro" id="IPR001245">
    <property type="entry name" value="Ser-Thr/Tyr_kinase_cat_dom"/>
</dbReference>
<evidence type="ECO:0000259" key="18">
    <source>
        <dbReference type="PROSITE" id="PS50011"/>
    </source>
</evidence>
<dbReference type="EC" id="2.7.11.1" evidence="2"/>
<keyword evidence="16" id="KW-0812">Transmembrane</keyword>
<evidence type="ECO:0000313" key="22">
    <source>
        <dbReference type="Proteomes" id="UP000087171"/>
    </source>
</evidence>
<feature type="domain" description="Apple" evidence="21">
    <location>
        <begin position="336"/>
        <end position="417"/>
    </location>
</feature>
<dbReference type="InterPro" id="IPR000858">
    <property type="entry name" value="S_locus_glycoprot_dom"/>
</dbReference>
<feature type="domain" description="Bulb-type lectin" evidence="20">
    <location>
        <begin position="24"/>
        <end position="144"/>
    </location>
</feature>
<gene>
    <name evidence="23" type="primary">LOC101500771</name>
</gene>
<keyword evidence="4" id="KW-0723">Serine/threonine-protein kinase</keyword>
<dbReference type="Pfam" id="PF00954">
    <property type="entry name" value="S_locus_glycop"/>
    <property type="match status" value="2"/>
</dbReference>
<evidence type="ECO:0000256" key="14">
    <source>
        <dbReference type="PROSITE-ProRule" id="PRU00076"/>
    </source>
</evidence>
<dbReference type="GO" id="GO:0005524">
    <property type="term" value="F:ATP binding"/>
    <property type="evidence" value="ECO:0007669"/>
    <property type="project" value="UniProtKB-UniRule"/>
</dbReference>
<dbReference type="SUPFAM" id="SSF56112">
    <property type="entry name" value="Protein kinase-like (PK-like)"/>
    <property type="match status" value="2"/>
</dbReference>
<dbReference type="PROSITE" id="PS50948">
    <property type="entry name" value="PAN"/>
    <property type="match status" value="2"/>
</dbReference>
<organism evidence="22 23">
    <name type="scientific">Cicer arietinum</name>
    <name type="common">Chickpea</name>
    <name type="synonym">Garbanzo</name>
    <dbReference type="NCBI Taxonomy" id="3827"/>
    <lineage>
        <taxon>Eukaryota</taxon>
        <taxon>Viridiplantae</taxon>
        <taxon>Streptophyta</taxon>
        <taxon>Embryophyta</taxon>
        <taxon>Tracheophyta</taxon>
        <taxon>Spermatophyta</taxon>
        <taxon>Magnoliopsida</taxon>
        <taxon>eudicotyledons</taxon>
        <taxon>Gunneridae</taxon>
        <taxon>Pentapetalae</taxon>
        <taxon>rosids</taxon>
        <taxon>fabids</taxon>
        <taxon>Fabales</taxon>
        <taxon>Fabaceae</taxon>
        <taxon>Papilionoideae</taxon>
        <taxon>50 kb inversion clade</taxon>
        <taxon>NPAAA clade</taxon>
        <taxon>Hologalegina</taxon>
        <taxon>IRL clade</taxon>
        <taxon>Cicereae</taxon>
        <taxon>Cicer</taxon>
    </lineage>
</organism>
<evidence type="ECO:0000256" key="9">
    <source>
        <dbReference type="ARBA" id="ARBA00022840"/>
    </source>
</evidence>
<evidence type="ECO:0000256" key="16">
    <source>
        <dbReference type="SAM" id="Phobius"/>
    </source>
</evidence>
<protein>
    <recommendedName>
        <fullName evidence="2">non-specific serine/threonine protein kinase</fullName>
        <ecNumber evidence="2">2.7.11.1</ecNumber>
    </recommendedName>
</protein>
<evidence type="ECO:0000256" key="4">
    <source>
        <dbReference type="ARBA" id="ARBA00022527"/>
    </source>
</evidence>
<dbReference type="SMART" id="SM00220">
    <property type="entry name" value="S_TKc"/>
    <property type="match status" value="2"/>
</dbReference>
<dbReference type="OrthoDB" id="785331at2759"/>
<dbReference type="PROSITE" id="PS00107">
    <property type="entry name" value="PROTEIN_KINASE_ATP"/>
    <property type="match status" value="1"/>
</dbReference>
<comment type="catalytic activity">
    <reaction evidence="13">
        <text>L-seryl-[protein] + ATP = O-phospho-L-seryl-[protein] + ADP + H(+)</text>
        <dbReference type="Rhea" id="RHEA:17989"/>
        <dbReference type="Rhea" id="RHEA-COMP:9863"/>
        <dbReference type="Rhea" id="RHEA-COMP:11604"/>
        <dbReference type="ChEBI" id="CHEBI:15378"/>
        <dbReference type="ChEBI" id="CHEBI:29999"/>
        <dbReference type="ChEBI" id="CHEBI:30616"/>
        <dbReference type="ChEBI" id="CHEBI:83421"/>
        <dbReference type="ChEBI" id="CHEBI:456216"/>
        <dbReference type="EC" id="2.7.11.1"/>
    </reaction>
</comment>
<reference evidence="23" key="2">
    <citation type="submission" date="2025-08" db="UniProtKB">
        <authorList>
            <consortium name="RefSeq"/>
        </authorList>
    </citation>
    <scope>IDENTIFICATION</scope>
    <source>
        <tissue evidence="23">Etiolated seedlings</tissue>
    </source>
</reference>
<dbReference type="FunFam" id="3.30.200.20:FF:000195">
    <property type="entry name" value="G-type lectin S-receptor-like serine/threonine-protein kinase"/>
    <property type="match status" value="2"/>
</dbReference>
<evidence type="ECO:0000259" key="20">
    <source>
        <dbReference type="PROSITE" id="PS50927"/>
    </source>
</evidence>
<dbReference type="Proteomes" id="UP000087171">
    <property type="component" value="Chromosome Ca6"/>
</dbReference>
<dbReference type="PANTHER" id="PTHR27002:SF930">
    <property type="entry name" value="RECEPTOR-LIKE SERINE_THREONINE-PROTEIN KINASE"/>
    <property type="match status" value="1"/>
</dbReference>
<dbReference type="STRING" id="3827.A0A3Q7XBV1"/>
<dbReference type="InterPro" id="IPR001480">
    <property type="entry name" value="Bulb-type_lectin_dom"/>
</dbReference>
<evidence type="ECO:0000256" key="8">
    <source>
        <dbReference type="ARBA" id="ARBA00022777"/>
    </source>
</evidence>
<evidence type="ECO:0000256" key="1">
    <source>
        <dbReference type="ARBA" id="ARBA00004251"/>
    </source>
</evidence>
<dbReference type="CDD" id="cd00028">
    <property type="entry name" value="B_lectin"/>
    <property type="match status" value="2"/>
</dbReference>
<evidence type="ECO:0000256" key="15">
    <source>
        <dbReference type="PROSITE-ProRule" id="PRU10141"/>
    </source>
</evidence>